<sequence>MKTIKYIVSIIIFLAGLGQLLNNSITAAILFVLLGSLIFPSINELVKKKVKIFNKKSIRFGVYAILLIIGAASIDITEAKEKYQSNKKVLSSESEFDDYVKFAQIRIKNLSEKNKESRTKLLSELRKTKTYIALIDSSVVSAKYLPVLTALNDGVRNFRQDNGKETFGLKQNLVDNINKLKEGKDKLNFVIKTVMLLTESRGNALPKEIISIIKRYRKKYKIYGVPSNFYNTDGEVEGIDLPYDMTSLLVILEPSNKNYLNKLYEAHNEGVSKWNKENEFAKYKYSFVATKKGYNSHVKEVYPDSPYVLNVDYEISAINLYREYEANEIAADNKYKNKKLAVTGVVVEISEVYGEVTVDLSTGDELNLTTIKCSVKNKKKVAELRKGQNVTIIGICDGLTLNLYVGMEKCEI</sequence>
<evidence type="ECO:0000313" key="3">
    <source>
        <dbReference type="Proteomes" id="UP000238882"/>
    </source>
</evidence>
<feature type="transmembrane region" description="Helical" evidence="1">
    <location>
        <begin position="60"/>
        <end position="77"/>
    </location>
</feature>
<evidence type="ECO:0000313" key="2">
    <source>
        <dbReference type="EMBL" id="PQJ79397.1"/>
    </source>
</evidence>
<dbReference type="InterPro" id="IPR024422">
    <property type="entry name" value="Protein_unknown_function_OB"/>
</dbReference>
<keyword evidence="1" id="KW-1133">Transmembrane helix</keyword>
<dbReference type="Proteomes" id="UP000238882">
    <property type="component" value="Unassembled WGS sequence"/>
</dbReference>
<keyword evidence="1" id="KW-0812">Transmembrane</keyword>
<evidence type="ECO:0008006" key="4">
    <source>
        <dbReference type="Google" id="ProtNLM"/>
    </source>
</evidence>
<name>A0A2S7WP61_9FLAO</name>
<gene>
    <name evidence="2" type="ORF">BTO18_09530</name>
</gene>
<reference evidence="2 3" key="1">
    <citation type="submission" date="2016-12" db="EMBL/GenBank/DDBJ databases">
        <title>Trade-off between light-utilization and light-protection in marine flavobacteria.</title>
        <authorList>
            <person name="Kumagai Y."/>
            <person name="Yoshizawa S."/>
            <person name="Kogure K."/>
            <person name="Iwasaki W."/>
        </authorList>
    </citation>
    <scope>NUCLEOTIDE SEQUENCE [LARGE SCALE GENOMIC DNA]</scope>
    <source>
        <strain evidence="2 3">NBRC 108759</strain>
    </source>
</reference>
<feature type="transmembrane region" description="Helical" evidence="1">
    <location>
        <begin position="6"/>
        <end position="39"/>
    </location>
</feature>
<comment type="caution">
    <text evidence="2">The sequence shown here is derived from an EMBL/GenBank/DDBJ whole genome shotgun (WGS) entry which is preliminary data.</text>
</comment>
<dbReference type="Pfam" id="PF12869">
    <property type="entry name" value="tRNA_anti-like"/>
    <property type="match status" value="1"/>
</dbReference>
<protein>
    <recommendedName>
        <fullName evidence="4">tRNA_anti-like</fullName>
    </recommendedName>
</protein>
<accession>A0A2S7WP61</accession>
<dbReference type="AlphaFoldDB" id="A0A2S7WP61"/>
<dbReference type="RefSeq" id="WP_105015997.1">
    <property type="nucleotide sequence ID" value="NZ_MSCN01000001.1"/>
</dbReference>
<keyword evidence="1" id="KW-0472">Membrane</keyword>
<evidence type="ECO:0000256" key="1">
    <source>
        <dbReference type="SAM" id="Phobius"/>
    </source>
</evidence>
<organism evidence="2 3">
    <name type="scientific">Polaribacter porphyrae</name>
    <dbReference type="NCBI Taxonomy" id="1137780"/>
    <lineage>
        <taxon>Bacteria</taxon>
        <taxon>Pseudomonadati</taxon>
        <taxon>Bacteroidota</taxon>
        <taxon>Flavobacteriia</taxon>
        <taxon>Flavobacteriales</taxon>
        <taxon>Flavobacteriaceae</taxon>
    </lineage>
</organism>
<dbReference type="EMBL" id="MSCN01000001">
    <property type="protein sequence ID" value="PQJ79397.1"/>
    <property type="molecule type" value="Genomic_DNA"/>
</dbReference>
<dbReference type="OrthoDB" id="1446901at2"/>
<proteinExistence type="predicted"/>
<keyword evidence="3" id="KW-1185">Reference proteome</keyword>